<evidence type="ECO:0000313" key="2">
    <source>
        <dbReference type="EMBL" id="MFD1316381.1"/>
    </source>
</evidence>
<protein>
    <recommendedName>
        <fullName evidence="4">Glycosyl hydrolase family 20, domain 2</fullName>
    </recommendedName>
</protein>
<organism evidence="2 3">
    <name type="scientific">Namhaeicola litoreus</name>
    <dbReference type="NCBI Taxonomy" id="1052145"/>
    <lineage>
        <taxon>Bacteria</taxon>
        <taxon>Pseudomonadati</taxon>
        <taxon>Bacteroidota</taxon>
        <taxon>Flavobacteriia</taxon>
        <taxon>Flavobacteriales</taxon>
        <taxon>Flavobacteriaceae</taxon>
        <taxon>Namhaeicola</taxon>
    </lineage>
</organism>
<evidence type="ECO:0000256" key="1">
    <source>
        <dbReference type="ARBA" id="ARBA00022801"/>
    </source>
</evidence>
<dbReference type="RefSeq" id="WP_377179301.1">
    <property type="nucleotide sequence ID" value="NZ_JBHTMY010000003.1"/>
</dbReference>
<dbReference type="EMBL" id="JBHTMY010000003">
    <property type="protein sequence ID" value="MFD1316381.1"/>
    <property type="molecule type" value="Genomic_DNA"/>
</dbReference>
<sequence length="714" mass="82265">MIKTIFFRKSVLVSMLITFFISVYSCVEPNEFTLGIEIDTELPQILHGAQKLKEFALTNQIPIVEKDASYIIQIAIDSLQLKPEAFAISVHDKKVLVKGGNATGVMYGLLDIKEQLCGKVKKIIEKEESPYLKFRALKFNLPWEAYRSSQTLLEHTETCRDTLFWKDFLDMMAENRFNKLTLWNLHPFSRMVKTKKYPEASPFSDAEMKEWEVFWHSLFRMAKDRGIETYMVNWNIFVSSEFAKHHKVSDLSRSNEKYIGKGDTAQVVKDYMRECVRETIDKYPNLTGLGITLGEGMGGMTAQEREDWILETVVAGARQASRKIKFIHRVPLSAGTASSGSTDVTVEKLTRQTLDTLTCFDGPINIELKFNWSHGHSTTKLVKVHGGELSDTYWNPMPDNYYLAWMIRNEDFFILRWGQTDFIRQHIAENVHPYVNGYYVGSETYIPAKDYITSLEGASTTYAFERQWMFYKAWGRLLYNPKTSNTYFAKVYEKRFPNDGNTLFEAQLKTSNVPLIIASYLNARWDFTLYSEGFLGFNDGPPAVKLLSLETIANRNPMDPGYVGVKTFLAANEDELKGKLTPIQLADSLYSSCNKALKSVEMIAERDNVDLLYEVSDIKAWAYLGLYFSDKLKAAVAYQKFLKTKDLVNHQEAVDWLEKATMNWSEIVKVTEPVYQPVPIEHKGYRVDSNLFHWSIVQEEVEAELKWLKDLYKD</sequence>
<dbReference type="SUPFAM" id="SSF55545">
    <property type="entry name" value="beta-N-acetylhexosaminidase-like domain"/>
    <property type="match status" value="1"/>
</dbReference>
<keyword evidence="3" id="KW-1185">Reference proteome</keyword>
<dbReference type="PROSITE" id="PS51257">
    <property type="entry name" value="PROKAR_LIPOPROTEIN"/>
    <property type="match status" value="1"/>
</dbReference>
<dbReference type="InterPro" id="IPR029018">
    <property type="entry name" value="Hex-like_dom2"/>
</dbReference>
<comment type="caution">
    <text evidence="2">The sequence shown here is derived from an EMBL/GenBank/DDBJ whole genome shotgun (WGS) entry which is preliminary data.</text>
</comment>
<dbReference type="Proteomes" id="UP001597201">
    <property type="component" value="Unassembled WGS sequence"/>
</dbReference>
<proteinExistence type="predicted"/>
<reference evidence="3" key="1">
    <citation type="journal article" date="2019" name="Int. J. Syst. Evol. Microbiol.">
        <title>The Global Catalogue of Microorganisms (GCM) 10K type strain sequencing project: providing services to taxonomists for standard genome sequencing and annotation.</title>
        <authorList>
            <consortium name="The Broad Institute Genomics Platform"/>
            <consortium name="The Broad Institute Genome Sequencing Center for Infectious Disease"/>
            <person name="Wu L."/>
            <person name="Ma J."/>
        </authorList>
    </citation>
    <scope>NUCLEOTIDE SEQUENCE [LARGE SCALE GENOMIC DNA]</scope>
    <source>
        <strain evidence="3">CCUG 61485</strain>
    </source>
</reference>
<accession>A0ABW3Y559</accession>
<evidence type="ECO:0000313" key="3">
    <source>
        <dbReference type="Proteomes" id="UP001597201"/>
    </source>
</evidence>
<gene>
    <name evidence="2" type="ORF">ACFQ39_12195</name>
</gene>
<evidence type="ECO:0008006" key="4">
    <source>
        <dbReference type="Google" id="ProtNLM"/>
    </source>
</evidence>
<name>A0ABW3Y559_9FLAO</name>
<keyword evidence="1" id="KW-0378">Hydrolase</keyword>